<comment type="caution">
    <text evidence="4">The sequence shown here is derived from an EMBL/GenBank/DDBJ whole genome shotgun (WGS) entry which is preliminary data.</text>
</comment>
<evidence type="ECO:0000256" key="1">
    <source>
        <dbReference type="SAM" id="Phobius"/>
    </source>
</evidence>
<dbReference type="InterPro" id="IPR042099">
    <property type="entry name" value="ANL_N_sf"/>
</dbReference>
<reference evidence="4" key="1">
    <citation type="journal article" date="2023" name="Mol. Phylogenet. Evol.">
        <title>Genome-scale phylogeny and comparative genomics of the fungal order Sordariales.</title>
        <authorList>
            <person name="Hensen N."/>
            <person name="Bonometti L."/>
            <person name="Westerberg I."/>
            <person name="Brannstrom I.O."/>
            <person name="Guillou S."/>
            <person name="Cros-Aarteil S."/>
            <person name="Calhoun S."/>
            <person name="Haridas S."/>
            <person name="Kuo A."/>
            <person name="Mondo S."/>
            <person name="Pangilinan J."/>
            <person name="Riley R."/>
            <person name="LaButti K."/>
            <person name="Andreopoulos B."/>
            <person name="Lipzen A."/>
            <person name="Chen C."/>
            <person name="Yan M."/>
            <person name="Daum C."/>
            <person name="Ng V."/>
            <person name="Clum A."/>
            <person name="Steindorff A."/>
            <person name="Ohm R.A."/>
            <person name="Martin F."/>
            <person name="Silar P."/>
            <person name="Natvig D.O."/>
            <person name="Lalanne C."/>
            <person name="Gautier V."/>
            <person name="Ament-Velasquez S.L."/>
            <person name="Kruys A."/>
            <person name="Hutchinson M.I."/>
            <person name="Powell A.J."/>
            <person name="Barry K."/>
            <person name="Miller A.N."/>
            <person name="Grigoriev I.V."/>
            <person name="Debuchy R."/>
            <person name="Gladieux P."/>
            <person name="Hiltunen Thoren M."/>
            <person name="Johannesson H."/>
        </authorList>
    </citation>
    <scope>NUCLEOTIDE SEQUENCE</scope>
    <source>
        <strain evidence="4">PSN309</strain>
    </source>
</reference>
<evidence type="ECO:0000313" key="4">
    <source>
        <dbReference type="EMBL" id="KAK4182316.1"/>
    </source>
</evidence>
<dbReference type="Pfam" id="PF13193">
    <property type="entry name" value="AMP-binding_C"/>
    <property type="match status" value="1"/>
</dbReference>
<feature type="domain" description="AMP-binding enzyme C-terminal" evidence="3">
    <location>
        <begin position="539"/>
        <end position="618"/>
    </location>
</feature>
<organism evidence="4 5">
    <name type="scientific">Podospora australis</name>
    <dbReference type="NCBI Taxonomy" id="1536484"/>
    <lineage>
        <taxon>Eukaryota</taxon>
        <taxon>Fungi</taxon>
        <taxon>Dikarya</taxon>
        <taxon>Ascomycota</taxon>
        <taxon>Pezizomycotina</taxon>
        <taxon>Sordariomycetes</taxon>
        <taxon>Sordariomycetidae</taxon>
        <taxon>Sordariales</taxon>
        <taxon>Podosporaceae</taxon>
        <taxon>Podospora</taxon>
    </lineage>
</organism>
<proteinExistence type="predicted"/>
<dbReference type="Proteomes" id="UP001302126">
    <property type="component" value="Unassembled WGS sequence"/>
</dbReference>
<dbReference type="InterPro" id="IPR000873">
    <property type="entry name" value="AMP-dep_synth/lig_dom"/>
</dbReference>
<dbReference type="InterPro" id="IPR045851">
    <property type="entry name" value="AMP-bd_C_sf"/>
</dbReference>
<evidence type="ECO:0000259" key="2">
    <source>
        <dbReference type="Pfam" id="PF00501"/>
    </source>
</evidence>
<evidence type="ECO:0000313" key="5">
    <source>
        <dbReference type="Proteomes" id="UP001302126"/>
    </source>
</evidence>
<name>A0AAN7ABA6_9PEZI</name>
<dbReference type="GO" id="GO:0019748">
    <property type="term" value="P:secondary metabolic process"/>
    <property type="evidence" value="ECO:0007669"/>
    <property type="project" value="TreeGrafter"/>
</dbReference>
<dbReference type="Gene3D" id="3.40.50.12780">
    <property type="entry name" value="N-terminal domain of ligase-like"/>
    <property type="match status" value="1"/>
</dbReference>
<feature type="domain" description="AMP-dependent synthetase/ligase" evidence="2">
    <location>
        <begin position="102"/>
        <end position="483"/>
    </location>
</feature>
<dbReference type="AlphaFoldDB" id="A0AAN7ABA6"/>
<dbReference type="EMBL" id="MU864683">
    <property type="protein sequence ID" value="KAK4182316.1"/>
    <property type="molecule type" value="Genomic_DNA"/>
</dbReference>
<dbReference type="GO" id="GO:0016405">
    <property type="term" value="F:CoA-ligase activity"/>
    <property type="evidence" value="ECO:0007669"/>
    <property type="project" value="TreeGrafter"/>
</dbReference>
<dbReference type="Pfam" id="PF00501">
    <property type="entry name" value="AMP-binding"/>
    <property type="match status" value="1"/>
</dbReference>
<reference evidence="4" key="2">
    <citation type="submission" date="2023-05" db="EMBL/GenBank/DDBJ databases">
        <authorList>
            <consortium name="Lawrence Berkeley National Laboratory"/>
            <person name="Steindorff A."/>
            <person name="Hensen N."/>
            <person name="Bonometti L."/>
            <person name="Westerberg I."/>
            <person name="Brannstrom I.O."/>
            <person name="Guillou S."/>
            <person name="Cros-Aarteil S."/>
            <person name="Calhoun S."/>
            <person name="Haridas S."/>
            <person name="Kuo A."/>
            <person name="Mondo S."/>
            <person name="Pangilinan J."/>
            <person name="Riley R."/>
            <person name="Labutti K."/>
            <person name="Andreopoulos B."/>
            <person name="Lipzen A."/>
            <person name="Chen C."/>
            <person name="Yanf M."/>
            <person name="Daum C."/>
            <person name="Ng V."/>
            <person name="Clum A."/>
            <person name="Ohm R."/>
            <person name="Martin F."/>
            <person name="Silar P."/>
            <person name="Natvig D."/>
            <person name="Lalanne C."/>
            <person name="Gautier V."/>
            <person name="Ament-Velasquez S.L."/>
            <person name="Kruys A."/>
            <person name="Hutchinson M.I."/>
            <person name="Powell A.J."/>
            <person name="Barry K."/>
            <person name="Miller A.N."/>
            <person name="Grigoriev I.V."/>
            <person name="Debuchy R."/>
            <person name="Gladieux P."/>
            <person name="Thoren M.H."/>
            <person name="Johannesson H."/>
        </authorList>
    </citation>
    <scope>NUCLEOTIDE SEQUENCE</scope>
    <source>
        <strain evidence="4">PSN309</strain>
    </source>
</reference>
<keyword evidence="5" id="KW-1185">Reference proteome</keyword>
<keyword evidence="1" id="KW-1133">Transmembrane helix</keyword>
<gene>
    <name evidence="4" type="ORF">QBC35DRAFT_510209</name>
</gene>
<accession>A0AAN7ABA6</accession>
<dbReference type="PANTHER" id="PTHR24096:SF265">
    <property type="entry name" value="ENZYME, PUTATIVE (AFU_ORTHOLOGUE AFUA_5G14270)-RELATED"/>
    <property type="match status" value="1"/>
</dbReference>
<keyword evidence="1" id="KW-0472">Membrane</keyword>
<keyword evidence="1" id="KW-0812">Transmembrane</keyword>
<dbReference type="SUPFAM" id="SSF56801">
    <property type="entry name" value="Acetyl-CoA synthetase-like"/>
    <property type="match status" value="1"/>
</dbReference>
<protein>
    <submittedName>
        <fullName evidence="4">AMP-dependent synthetase and ligase</fullName>
    </submittedName>
</protein>
<dbReference type="InterPro" id="IPR025110">
    <property type="entry name" value="AMP-bd_C"/>
</dbReference>
<evidence type="ECO:0000259" key="3">
    <source>
        <dbReference type="Pfam" id="PF13193"/>
    </source>
</evidence>
<keyword evidence="4" id="KW-0436">Ligase</keyword>
<sequence length="631" mass="69922">MKSWVRNEANLHGLQLIVVCPFLFTFAYLTLPPFIIPRIMEIITKFFKSLLKCCHLFLEAQGKSIAPFGYYCDFDEQNQFPRDPSKDPNVVEWAFSGDYDPEMPILIDALEPTRSLSKRQVTEFVTMLAGSFEPREVVCLHLSNSILYPVLVLSILVAGCKWTGTNTSYTSVELAHHLRVSKARYIITSADHLATVETAVQQLSADNITVILFSDLLTPEPSSHGSPSFEKSYRYQTLHDLLTPLSSSLPLSKRLSTISPENVASLMSTSGTTGLPKMAQRTHRALIAESQSDEVYDARKPYPASSITRLFCTPMFHAYSFPKMVINPLRQGQPTYIMKRFDAPTFASKLAEFGITDIIAVPPILARLVEYAKMSPENKNSLQSLRTVLCAGAPLTSQLRDEFLGVFEEKQKIVLAQEWGMTECGCITRAPPHQNFSHEEGSVGVLVGGYQVIVDTSELTLLPSGRRAGELLAKGPQLMEGYLGDVESTANAFVNGEDGGKWYRTGDVGYVEEETGQVFIVDRVKDMIKINGWQVSPAELEGVVMRLPGVVDACAVSVGHSLDEHAVLCVVGRKDDGVEGAMTEKQIKEHMRSHLSRYKTATCEVRIVQSLPRAASGKILRRLVRSQLCSS</sequence>
<dbReference type="PANTHER" id="PTHR24096">
    <property type="entry name" value="LONG-CHAIN-FATTY-ACID--COA LIGASE"/>
    <property type="match status" value="1"/>
</dbReference>
<feature type="transmembrane region" description="Helical" evidence="1">
    <location>
        <begin position="12"/>
        <end position="31"/>
    </location>
</feature>
<dbReference type="Gene3D" id="3.30.300.30">
    <property type="match status" value="1"/>
</dbReference>